<comment type="catalytic activity">
    <reaction evidence="12 13">
        <text>L-threonine + hydrogencarbonate + ATP = L-threonylcarbamoyladenylate + diphosphate + H2O</text>
        <dbReference type="Rhea" id="RHEA:36407"/>
        <dbReference type="ChEBI" id="CHEBI:15377"/>
        <dbReference type="ChEBI" id="CHEBI:17544"/>
        <dbReference type="ChEBI" id="CHEBI:30616"/>
        <dbReference type="ChEBI" id="CHEBI:33019"/>
        <dbReference type="ChEBI" id="CHEBI:57926"/>
        <dbReference type="ChEBI" id="CHEBI:73682"/>
        <dbReference type="EC" id="2.7.7.87"/>
    </reaction>
</comment>
<feature type="binding site" evidence="14">
    <location>
        <position position="119"/>
    </location>
    <ligand>
        <name>ATP</name>
        <dbReference type="ChEBI" id="CHEBI:30616"/>
    </ligand>
</feature>
<evidence type="ECO:0000256" key="3">
    <source>
        <dbReference type="ARBA" id="ARBA00012584"/>
    </source>
</evidence>
<evidence type="ECO:0000313" key="16">
    <source>
        <dbReference type="EMBL" id="CCV66178.1"/>
    </source>
</evidence>
<dbReference type="Pfam" id="PF01300">
    <property type="entry name" value="Sua5_yciO_yrdC"/>
    <property type="match status" value="1"/>
</dbReference>
<dbReference type="PIRSF" id="PIRSF004930">
    <property type="entry name" value="Tln_factor_SUA5"/>
    <property type="match status" value="1"/>
</dbReference>
<keyword evidence="17" id="KW-1185">Reference proteome</keyword>
<evidence type="ECO:0000313" key="17">
    <source>
        <dbReference type="Proteomes" id="UP000032737"/>
    </source>
</evidence>
<dbReference type="PROSITE" id="PS51163">
    <property type="entry name" value="YRDC"/>
    <property type="match status" value="1"/>
</dbReference>
<sequence length="343" mass="38180">MIKTKLLSIEDLDKIEIQDQLKQAINQNKLVIFPTETVYGIGGNALNECSAKAIYEAKGRPQDNPLIVHIHDEKEVAKYALSISEKAKRLMTHFWPGPLTLIFQKKDIVPKQTTGGLETVAIRLPSNPIAQKLLNIVGCPLAAPSANLSGKPSSTMFKHVKEDFYGKVDFIIDGGKSTIGLESTVLDVTKEVFVLLRPGSITKKAIEDVLNEPIIDQSGERNTEKVMSPGMKYTHYKPKGNVVLLSGKIENIKNYLESLTSLNSKTALICATDYQTMFSFMNVFPLGNLEEMNLIASNLFSSLREMDEKEMEQIFIIELPKEDIGYAIMNRVLKAAGYQTLKL</sequence>
<dbReference type="InterPro" id="IPR038385">
    <property type="entry name" value="Sua5/YwlC_C"/>
</dbReference>
<dbReference type="HOGENOM" id="CLU_031397_0_0_14"/>
<keyword evidence="10 13" id="KW-0067">ATP-binding</keyword>
<feature type="binding site" evidence="14">
    <location>
        <position position="197"/>
    </location>
    <ligand>
        <name>ATP</name>
        <dbReference type="ChEBI" id="CHEBI:30616"/>
    </ligand>
</feature>
<evidence type="ECO:0000256" key="12">
    <source>
        <dbReference type="ARBA" id="ARBA00048366"/>
    </source>
</evidence>
<comment type="subcellular location">
    <subcellularLocation>
        <location evidence="1 13">Cytoplasm</location>
    </subcellularLocation>
</comment>
<dbReference type="GO" id="GO:0008033">
    <property type="term" value="P:tRNA processing"/>
    <property type="evidence" value="ECO:0007669"/>
    <property type="project" value="UniProtKB-KW"/>
</dbReference>
<dbReference type="Proteomes" id="UP000032737">
    <property type="component" value="Chromosome"/>
</dbReference>
<reference evidence="16 17" key="1">
    <citation type="journal article" date="2013" name="J. Mol. Microbiol. Biotechnol.">
        <title>Analysis of the Complete Genomes of Acholeplasma brassicae , A. palmae and A. laidlawii and Their Comparison to the Obligate Parasites from ' Candidatus Phytoplasma'.</title>
        <authorList>
            <person name="Kube M."/>
            <person name="Siewert C."/>
            <person name="Migdoll A.M."/>
            <person name="Duduk B."/>
            <person name="Holz S."/>
            <person name="Rabus R."/>
            <person name="Seemuller E."/>
            <person name="Mitrovic J."/>
            <person name="Muller I."/>
            <person name="Buttner C."/>
            <person name="Reinhardt R."/>
        </authorList>
    </citation>
    <scope>NUCLEOTIDE SEQUENCE [LARGE SCALE GENOMIC DNA]</scope>
    <source>
        <strain evidence="17">0502</strain>
    </source>
</reference>
<dbReference type="FunFam" id="3.90.870.10:FF:000009">
    <property type="entry name" value="Threonylcarbamoyl-AMP synthase, putative"/>
    <property type="match status" value="1"/>
</dbReference>
<dbReference type="GO" id="GO:0005524">
    <property type="term" value="F:ATP binding"/>
    <property type="evidence" value="ECO:0007669"/>
    <property type="project" value="UniProtKB-UniRule"/>
</dbReference>
<evidence type="ECO:0000256" key="9">
    <source>
        <dbReference type="ARBA" id="ARBA00022741"/>
    </source>
</evidence>
<gene>
    <name evidence="16" type="ORF">BN85311570</name>
</gene>
<evidence type="ECO:0000256" key="11">
    <source>
        <dbReference type="ARBA" id="ARBA00029774"/>
    </source>
</evidence>
<dbReference type="NCBIfam" id="TIGR00057">
    <property type="entry name" value="L-threonylcarbamoyladenylate synthase"/>
    <property type="match status" value="1"/>
</dbReference>
<feature type="binding site" evidence="14">
    <location>
        <position position="123"/>
    </location>
    <ligand>
        <name>L-threonine</name>
        <dbReference type="ChEBI" id="CHEBI:57926"/>
    </ligand>
</feature>
<dbReference type="RefSeq" id="WP_030005038.1">
    <property type="nucleotide sequence ID" value="NC_022549.1"/>
</dbReference>
<feature type="binding site" evidence="14">
    <location>
        <position position="64"/>
    </location>
    <ligand>
        <name>ATP</name>
        <dbReference type="ChEBI" id="CHEBI:30616"/>
    </ligand>
</feature>
<evidence type="ECO:0000256" key="14">
    <source>
        <dbReference type="PIRSR" id="PIRSR004930-1"/>
    </source>
</evidence>
<name>U4KRY9_9MOLU</name>
<feature type="binding site" evidence="14">
    <location>
        <position position="37"/>
    </location>
    <ligand>
        <name>L-threonine</name>
        <dbReference type="ChEBI" id="CHEBI:57926"/>
    </ligand>
</feature>
<keyword evidence="7 13" id="KW-0819">tRNA processing</keyword>
<dbReference type="GO" id="GO:0003725">
    <property type="term" value="F:double-stranded RNA binding"/>
    <property type="evidence" value="ECO:0007669"/>
    <property type="project" value="UniProtKB-UniRule"/>
</dbReference>
<dbReference type="EMBL" id="FO681348">
    <property type="protein sequence ID" value="CCV66178.1"/>
    <property type="molecule type" value="Genomic_DNA"/>
</dbReference>
<comment type="function">
    <text evidence="13">Required for the formation of a threonylcarbamoyl group on adenosine at position 37 (t(6)A37) in tRNAs that read codons beginning with adenine.</text>
</comment>
<dbReference type="AlphaFoldDB" id="U4KRY9"/>
<keyword evidence="5 13" id="KW-0963">Cytoplasm</keyword>
<dbReference type="EC" id="2.7.7.87" evidence="3 13"/>
<dbReference type="KEGG" id="abra:BN85311570"/>
<dbReference type="Gene3D" id="3.90.870.10">
    <property type="entry name" value="DHBP synthase"/>
    <property type="match status" value="1"/>
</dbReference>
<dbReference type="Gene3D" id="3.40.50.11030">
    <property type="entry name" value="Threonylcarbamoyl-AMP synthase, C-terminal domain"/>
    <property type="match status" value="1"/>
</dbReference>
<dbReference type="PANTHER" id="PTHR17490">
    <property type="entry name" value="SUA5"/>
    <property type="match status" value="1"/>
</dbReference>
<feature type="binding site" evidence="14">
    <location>
        <position position="236"/>
    </location>
    <ligand>
        <name>ATP</name>
        <dbReference type="ChEBI" id="CHEBI:30616"/>
    </ligand>
</feature>
<dbReference type="GO" id="GO:0061710">
    <property type="term" value="F:L-threonylcarbamoyladenylate synthase"/>
    <property type="evidence" value="ECO:0007669"/>
    <property type="project" value="UniProtKB-EC"/>
</dbReference>
<keyword evidence="9 13" id="KW-0547">Nucleotide-binding</keyword>
<evidence type="ECO:0000256" key="4">
    <source>
        <dbReference type="ARBA" id="ARBA00015492"/>
    </source>
</evidence>
<feature type="binding site" evidence="14">
    <location>
        <position position="153"/>
    </location>
    <ligand>
        <name>ATP</name>
        <dbReference type="ChEBI" id="CHEBI:30616"/>
    </ligand>
</feature>
<evidence type="ECO:0000256" key="7">
    <source>
        <dbReference type="ARBA" id="ARBA00022694"/>
    </source>
</evidence>
<organism evidence="16 17">
    <name type="scientific">Acholeplasma brassicae</name>
    <dbReference type="NCBI Taxonomy" id="61635"/>
    <lineage>
        <taxon>Bacteria</taxon>
        <taxon>Bacillati</taxon>
        <taxon>Mycoplasmatota</taxon>
        <taxon>Mollicutes</taxon>
        <taxon>Acholeplasmatales</taxon>
        <taxon>Acholeplasmataceae</taxon>
        <taxon>Acholeplasma</taxon>
    </lineage>
</organism>
<evidence type="ECO:0000256" key="6">
    <source>
        <dbReference type="ARBA" id="ARBA00022679"/>
    </source>
</evidence>
<evidence type="ECO:0000256" key="5">
    <source>
        <dbReference type="ARBA" id="ARBA00022490"/>
    </source>
</evidence>
<dbReference type="InterPro" id="IPR050156">
    <property type="entry name" value="TC-AMP_synthase_SUA5"/>
</dbReference>
<evidence type="ECO:0000256" key="1">
    <source>
        <dbReference type="ARBA" id="ARBA00004496"/>
    </source>
</evidence>
<dbReference type="InterPro" id="IPR010923">
    <property type="entry name" value="T(6)A37_SUA5"/>
</dbReference>
<dbReference type="STRING" id="61635.BN85311570"/>
<feature type="binding site" evidence="14">
    <location>
        <position position="183"/>
    </location>
    <ligand>
        <name>L-threonine</name>
        <dbReference type="ChEBI" id="CHEBI:57926"/>
    </ligand>
</feature>
<feature type="binding site" evidence="14">
    <location>
        <position position="60"/>
    </location>
    <ligand>
        <name>ATP</name>
        <dbReference type="ChEBI" id="CHEBI:30616"/>
    </ligand>
</feature>
<dbReference type="GO" id="GO:0005737">
    <property type="term" value="C:cytoplasm"/>
    <property type="evidence" value="ECO:0007669"/>
    <property type="project" value="UniProtKB-SubCell"/>
</dbReference>
<protein>
    <recommendedName>
        <fullName evidence="4 13">Threonylcarbamoyl-AMP synthase</fullName>
        <shortName evidence="13">TC-AMP synthase</shortName>
        <ecNumber evidence="3 13">2.7.7.87</ecNumber>
    </recommendedName>
    <alternativeName>
        <fullName evidence="11 13">L-threonylcarbamoyladenylate synthase</fullName>
    </alternativeName>
</protein>
<dbReference type="InterPro" id="IPR006070">
    <property type="entry name" value="Sua5-like_dom"/>
</dbReference>
<evidence type="ECO:0000256" key="13">
    <source>
        <dbReference type="PIRNR" id="PIRNR004930"/>
    </source>
</evidence>
<evidence type="ECO:0000256" key="8">
    <source>
        <dbReference type="ARBA" id="ARBA00022695"/>
    </source>
</evidence>
<feature type="binding site" evidence="14">
    <location>
        <position position="145"/>
    </location>
    <ligand>
        <name>ATP</name>
        <dbReference type="ChEBI" id="CHEBI:30616"/>
    </ligand>
</feature>
<accession>U4KRY9</accession>
<dbReference type="GO" id="GO:0000049">
    <property type="term" value="F:tRNA binding"/>
    <property type="evidence" value="ECO:0007669"/>
    <property type="project" value="TreeGrafter"/>
</dbReference>
<dbReference type="Pfam" id="PF03481">
    <property type="entry name" value="Sua5_C"/>
    <property type="match status" value="1"/>
</dbReference>
<dbReference type="InterPro" id="IPR017945">
    <property type="entry name" value="DHBP_synth_RibB-like_a/b_dom"/>
</dbReference>
<evidence type="ECO:0000256" key="2">
    <source>
        <dbReference type="ARBA" id="ARBA00007663"/>
    </source>
</evidence>
<dbReference type="SUPFAM" id="SSF55821">
    <property type="entry name" value="YrdC/RibB"/>
    <property type="match status" value="1"/>
</dbReference>
<feature type="binding site" evidence="14">
    <location>
        <position position="69"/>
    </location>
    <ligand>
        <name>L-threonine</name>
        <dbReference type="ChEBI" id="CHEBI:57926"/>
    </ligand>
</feature>
<keyword evidence="6 13" id="KW-0808">Transferase</keyword>
<feature type="domain" description="YrdC-like" evidence="15">
    <location>
        <begin position="15"/>
        <end position="201"/>
    </location>
</feature>
<evidence type="ECO:0000259" key="15">
    <source>
        <dbReference type="PROSITE" id="PS51163"/>
    </source>
</evidence>
<dbReference type="GO" id="GO:0006450">
    <property type="term" value="P:regulation of translational fidelity"/>
    <property type="evidence" value="ECO:0007669"/>
    <property type="project" value="TreeGrafter"/>
</dbReference>
<feature type="binding site" evidence="14">
    <location>
        <position position="143"/>
    </location>
    <ligand>
        <name>L-threonine</name>
        <dbReference type="ChEBI" id="CHEBI:57926"/>
    </ligand>
</feature>
<dbReference type="PANTHER" id="PTHR17490:SF16">
    <property type="entry name" value="THREONYLCARBAMOYL-AMP SYNTHASE"/>
    <property type="match status" value="1"/>
</dbReference>
<comment type="similarity">
    <text evidence="2 13">Belongs to the SUA5 family.</text>
</comment>
<keyword evidence="8 13" id="KW-0548">Nucleotidyltransferase</keyword>
<dbReference type="InterPro" id="IPR005145">
    <property type="entry name" value="Sua5_C"/>
</dbReference>
<evidence type="ECO:0000256" key="10">
    <source>
        <dbReference type="ARBA" id="ARBA00022840"/>
    </source>
</evidence>
<proteinExistence type="inferred from homology"/>